<evidence type="ECO:0000313" key="3">
    <source>
        <dbReference type="Proteomes" id="UP000607645"/>
    </source>
</evidence>
<proteinExistence type="predicted"/>
<dbReference type="RefSeq" id="WP_186919412.1">
    <property type="nucleotide sequence ID" value="NZ_JACOPQ010000008.1"/>
</dbReference>
<keyword evidence="1" id="KW-0472">Membrane</keyword>
<comment type="caution">
    <text evidence="2">The sequence shown here is derived from an EMBL/GenBank/DDBJ whole genome shotgun (WGS) entry which is preliminary data.</text>
</comment>
<evidence type="ECO:0000256" key="1">
    <source>
        <dbReference type="SAM" id="Phobius"/>
    </source>
</evidence>
<dbReference type="AlphaFoldDB" id="A0A8J6JCK3"/>
<dbReference type="Proteomes" id="UP000607645">
    <property type="component" value="Unassembled WGS sequence"/>
</dbReference>
<feature type="transmembrane region" description="Helical" evidence="1">
    <location>
        <begin position="80"/>
        <end position="103"/>
    </location>
</feature>
<accession>A0A8J6JCK3</accession>
<keyword evidence="3" id="KW-1185">Reference proteome</keyword>
<keyword evidence="1" id="KW-0812">Transmembrane</keyword>
<organism evidence="2 3">
    <name type="scientific">Lawsonibacter faecis</name>
    <dbReference type="NCBI Taxonomy" id="2763052"/>
    <lineage>
        <taxon>Bacteria</taxon>
        <taxon>Bacillati</taxon>
        <taxon>Bacillota</taxon>
        <taxon>Clostridia</taxon>
        <taxon>Eubacteriales</taxon>
        <taxon>Oscillospiraceae</taxon>
        <taxon>Lawsonibacter</taxon>
    </lineage>
</organism>
<feature type="transmembrane region" description="Helical" evidence="1">
    <location>
        <begin position="39"/>
        <end position="59"/>
    </location>
</feature>
<dbReference type="EMBL" id="JACOPQ010000008">
    <property type="protein sequence ID" value="MBC5737608.1"/>
    <property type="molecule type" value="Genomic_DNA"/>
</dbReference>
<reference evidence="2" key="1">
    <citation type="submission" date="2020-08" db="EMBL/GenBank/DDBJ databases">
        <title>Genome public.</title>
        <authorList>
            <person name="Liu C."/>
            <person name="Sun Q."/>
        </authorList>
    </citation>
    <scope>NUCLEOTIDE SEQUENCE</scope>
    <source>
        <strain evidence="2">NSJ-52</strain>
    </source>
</reference>
<evidence type="ECO:0000313" key="2">
    <source>
        <dbReference type="EMBL" id="MBC5737608.1"/>
    </source>
</evidence>
<keyword evidence="1" id="KW-1133">Transmembrane helix</keyword>
<gene>
    <name evidence="2" type="ORF">H8S62_11395</name>
</gene>
<protein>
    <submittedName>
        <fullName evidence="2">Uncharacterized protein</fullName>
    </submittedName>
</protein>
<sequence length="107" mass="11306">MKKKELPCIIVMSVIALGMIVESVGAVMSRTTAIGFNFSLPAVLYVGIAMIAAGFIAHFPLKAMSKRLGISSIALDAEAILMIVAMFFAVILLVCSITFPVLFPANG</sequence>
<name>A0A8J6JCK3_9FIRM</name>